<dbReference type="STRING" id="763406.A0A1E3NLV7"/>
<evidence type="ECO:0000313" key="4">
    <source>
        <dbReference type="Proteomes" id="UP000094455"/>
    </source>
</evidence>
<dbReference type="Gene3D" id="3.40.50.1820">
    <property type="entry name" value="alpha/beta hydrolase"/>
    <property type="match status" value="1"/>
</dbReference>
<evidence type="ECO:0000313" key="3">
    <source>
        <dbReference type="EMBL" id="ODQ47122.1"/>
    </source>
</evidence>
<keyword evidence="1" id="KW-1133">Transmembrane helix</keyword>
<dbReference type="SUPFAM" id="SSF53474">
    <property type="entry name" value="alpha/beta-Hydrolases"/>
    <property type="match status" value="1"/>
</dbReference>
<evidence type="ECO:0000256" key="1">
    <source>
        <dbReference type="SAM" id="Phobius"/>
    </source>
</evidence>
<dbReference type="Pfam" id="PF00561">
    <property type="entry name" value="Abhydrolase_1"/>
    <property type="match status" value="1"/>
</dbReference>
<sequence>MLSVSTLLNLSHYVLSSGILLVSSISVLSLAALYVFQRKLVYPSTLNNARKVVDTPAKYQLAYEAVTIETDDGEQLQAFLLLHERKDPAYTNKTILVLSPNAGNIGLFLPVVHHIYENMRYNVLIYSYRGYGHSTGTPSEDGLKRDADAVMRYITSNNQLSQSSVIPYGRSLGGAVAIYIAARYGHQIAGLILENTFLSIPKVVPHVFPVLSPVSWLCTEVWNSEEDIKLVSPQIPCLFLSGSEDEIVPPEHMKVLYDTVSDSIDSQRSVVKIWREFKANHNNTIVAPGYWDTWEQFAREMVVPIGK</sequence>
<dbReference type="Proteomes" id="UP000094455">
    <property type="component" value="Unassembled WGS sequence"/>
</dbReference>
<evidence type="ECO:0000259" key="2">
    <source>
        <dbReference type="Pfam" id="PF00561"/>
    </source>
</evidence>
<proteinExistence type="predicted"/>
<organism evidence="3 4">
    <name type="scientific">Pichia membranifaciens NRRL Y-2026</name>
    <dbReference type="NCBI Taxonomy" id="763406"/>
    <lineage>
        <taxon>Eukaryota</taxon>
        <taxon>Fungi</taxon>
        <taxon>Dikarya</taxon>
        <taxon>Ascomycota</taxon>
        <taxon>Saccharomycotina</taxon>
        <taxon>Pichiomycetes</taxon>
        <taxon>Pichiales</taxon>
        <taxon>Pichiaceae</taxon>
        <taxon>Pichia</taxon>
    </lineage>
</organism>
<keyword evidence="1" id="KW-0472">Membrane</keyword>
<reference evidence="3 4" key="1">
    <citation type="journal article" date="2016" name="Proc. Natl. Acad. Sci. U.S.A.">
        <title>Comparative genomics of biotechnologically important yeasts.</title>
        <authorList>
            <person name="Riley R."/>
            <person name="Haridas S."/>
            <person name="Wolfe K.H."/>
            <person name="Lopes M.R."/>
            <person name="Hittinger C.T."/>
            <person name="Goeker M."/>
            <person name="Salamov A.A."/>
            <person name="Wisecaver J.H."/>
            <person name="Long T.M."/>
            <person name="Calvey C.H."/>
            <person name="Aerts A.L."/>
            <person name="Barry K.W."/>
            <person name="Choi C."/>
            <person name="Clum A."/>
            <person name="Coughlan A.Y."/>
            <person name="Deshpande S."/>
            <person name="Douglass A.P."/>
            <person name="Hanson S.J."/>
            <person name="Klenk H.-P."/>
            <person name="LaButti K.M."/>
            <person name="Lapidus A."/>
            <person name="Lindquist E.A."/>
            <person name="Lipzen A.M."/>
            <person name="Meier-Kolthoff J.P."/>
            <person name="Ohm R.A."/>
            <person name="Otillar R.P."/>
            <person name="Pangilinan J.L."/>
            <person name="Peng Y."/>
            <person name="Rokas A."/>
            <person name="Rosa C.A."/>
            <person name="Scheuner C."/>
            <person name="Sibirny A.A."/>
            <person name="Slot J.C."/>
            <person name="Stielow J.B."/>
            <person name="Sun H."/>
            <person name="Kurtzman C.P."/>
            <person name="Blackwell M."/>
            <person name="Grigoriev I.V."/>
            <person name="Jeffries T.W."/>
        </authorList>
    </citation>
    <scope>NUCLEOTIDE SEQUENCE [LARGE SCALE GENOMIC DNA]</scope>
    <source>
        <strain evidence="3 4">NRRL Y-2026</strain>
    </source>
</reference>
<name>A0A1E3NLV7_9ASCO</name>
<gene>
    <name evidence="3" type="ORF">PICMEDRAFT_71237</name>
</gene>
<dbReference type="PANTHER" id="PTHR12277:SF81">
    <property type="entry name" value="PROTEIN ABHD13"/>
    <property type="match status" value="1"/>
</dbReference>
<dbReference type="GO" id="GO:0016020">
    <property type="term" value="C:membrane"/>
    <property type="evidence" value="ECO:0007669"/>
    <property type="project" value="TreeGrafter"/>
</dbReference>
<dbReference type="InterPro" id="IPR029058">
    <property type="entry name" value="AB_hydrolase_fold"/>
</dbReference>
<feature type="domain" description="AB hydrolase-1" evidence="2">
    <location>
        <begin position="95"/>
        <end position="202"/>
    </location>
</feature>
<dbReference type="GO" id="GO:0008474">
    <property type="term" value="F:palmitoyl-(protein) hydrolase activity"/>
    <property type="evidence" value="ECO:0007669"/>
    <property type="project" value="TreeGrafter"/>
</dbReference>
<feature type="transmembrane region" description="Helical" evidence="1">
    <location>
        <begin position="12"/>
        <end position="36"/>
    </location>
</feature>
<keyword evidence="4" id="KW-1185">Reference proteome</keyword>
<keyword evidence="1" id="KW-0812">Transmembrane</keyword>
<accession>A0A1E3NLV7</accession>
<protein>
    <recommendedName>
        <fullName evidence="2">AB hydrolase-1 domain-containing protein</fullName>
    </recommendedName>
</protein>
<dbReference type="EMBL" id="KV454002">
    <property type="protein sequence ID" value="ODQ47122.1"/>
    <property type="molecule type" value="Genomic_DNA"/>
</dbReference>
<dbReference type="PANTHER" id="PTHR12277">
    <property type="entry name" value="ALPHA/BETA HYDROLASE DOMAIN-CONTAINING PROTEIN"/>
    <property type="match status" value="1"/>
</dbReference>
<dbReference type="RefSeq" id="XP_019018235.1">
    <property type="nucleotide sequence ID" value="XM_019163867.1"/>
</dbReference>
<dbReference type="GeneID" id="30180554"/>
<dbReference type="OrthoDB" id="10249433at2759"/>
<dbReference type="AlphaFoldDB" id="A0A1E3NLV7"/>
<dbReference type="InterPro" id="IPR000073">
    <property type="entry name" value="AB_hydrolase_1"/>
</dbReference>